<dbReference type="GO" id="GO:0016985">
    <property type="term" value="F:mannan endo-1,4-beta-mannosidase activity"/>
    <property type="evidence" value="ECO:0007669"/>
    <property type="project" value="UniProtKB-EC"/>
</dbReference>
<evidence type="ECO:0000256" key="2">
    <source>
        <dbReference type="ARBA" id="ARBA00022801"/>
    </source>
</evidence>
<comment type="caution">
    <text evidence="8">The sequence shown here is derived from an EMBL/GenBank/DDBJ whole genome shotgun (WGS) entry which is preliminary data.</text>
</comment>
<comment type="caution">
    <text evidence="4">Lacks conserved residue(s) required for the propagation of feature annotation.</text>
</comment>
<dbReference type="EMBL" id="JGYV01000029">
    <property type="protein sequence ID" value="KFI58580.1"/>
    <property type="molecule type" value="Genomic_DNA"/>
</dbReference>
<evidence type="ECO:0000259" key="7">
    <source>
        <dbReference type="PROSITE" id="PS51764"/>
    </source>
</evidence>
<dbReference type="PROSITE" id="PS51764">
    <property type="entry name" value="GH26"/>
    <property type="match status" value="1"/>
</dbReference>
<dbReference type="RefSeq" id="WP_033516511.1">
    <property type="nucleotide sequence ID" value="NZ_JGYV01000029.1"/>
</dbReference>
<reference evidence="8 9" key="1">
    <citation type="submission" date="2014-03" db="EMBL/GenBank/DDBJ databases">
        <title>Genomics of Bifidobacteria.</title>
        <authorList>
            <person name="Ventura M."/>
            <person name="Milani C."/>
            <person name="Lugli G.A."/>
        </authorList>
    </citation>
    <scope>NUCLEOTIDE SEQUENCE [LARGE SCALE GENOMIC DNA]</scope>
    <source>
        <strain evidence="8 9">LMG 10738</strain>
    </source>
</reference>
<dbReference type="Pfam" id="PF02156">
    <property type="entry name" value="Glyco_hydro_26"/>
    <property type="match status" value="1"/>
</dbReference>
<keyword evidence="5" id="KW-1133">Transmembrane helix</keyword>
<dbReference type="InterPro" id="IPR022790">
    <property type="entry name" value="GH26_dom"/>
</dbReference>
<evidence type="ECO:0000313" key="8">
    <source>
        <dbReference type="EMBL" id="KFI58580.1"/>
    </source>
</evidence>
<dbReference type="SUPFAM" id="SSF51445">
    <property type="entry name" value="(Trans)glycosidases"/>
    <property type="match status" value="1"/>
</dbReference>
<sequence length="245" mass="26392">MTRLCISALAALGAVGTLAAAVPTAAAEPAPVAIADRQASVAKRALFAELRDGDANSLRFGHQHALDEHVGDDADGTAVPIAFRPLHENNGSWFWWGATHASTAEYKELFRYIVDYLRDAKGVHNLPYAYSPTGSFNGDPTNYLATYPGDAWVDLLGYDQYMSSGTVDTRNAEAGRCQNPGCAYDAEVGRHGQAHPEALCHRHQAAEGHAEGYRRHRQPVTIAVFGAALLAAVACVLMPIRKRHS</sequence>
<evidence type="ECO:0000313" key="9">
    <source>
        <dbReference type="Proteomes" id="UP000029067"/>
    </source>
</evidence>
<feature type="domain" description="GH26" evidence="7">
    <location>
        <begin position="1"/>
        <end position="245"/>
    </location>
</feature>
<keyword evidence="2 8" id="KW-0378">Hydrolase</keyword>
<dbReference type="InterPro" id="IPR000805">
    <property type="entry name" value="Glyco_hydro_26"/>
</dbReference>
<comment type="similarity">
    <text evidence="1 4">Belongs to the glycosyl hydrolase 26 family.</text>
</comment>
<keyword evidence="6" id="KW-0732">Signal</keyword>
<evidence type="ECO:0000256" key="6">
    <source>
        <dbReference type="SAM" id="SignalP"/>
    </source>
</evidence>
<keyword evidence="5" id="KW-0472">Membrane</keyword>
<evidence type="ECO:0000256" key="1">
    <source>
        <dbReference type="ARBA" id="ARBA00007754"/>
    </source>
</evidence>
<dbReference type="AlphaFoldDB" id="A0A087AII0"/>
<accession>A0A087AII0</accession>
<evidence type="ECO:0000256" key="4">
    <source>
        <dbReference type="PROSITE-ProRule" id="PRU01100"/>
    </source>
</evidence>
<proteinExistence type="inferred from homology"/>
<dbReference type="InterPro" id="IPR017853">
    <property type="entry name" value="GH"/>
</dbReference>
<dbReference type="PRINTS" id="PR00739">
    <property type="entry name" value="GLHYDRLASE26"/>
</dbReference>
<keyword evidence="9" id="KW-1185">Reference proteome</keyword>
<dbReference type="STRING" id="1688.BCUN_1758"/>
<dbReference type="GO" id="GO:0006080">
    <property type="term" value="P:substituted mannan metabolic process"/>
    <property type="evidence" value="ECO:0007669"/>
    <property type="project" value="InterPro"/>
</dbReference>
<gene>
    <name evidence="8" type="ORF">BCUN_1758</name>
</gene>
<keyword evidence="5" id="KW-0812">Transmembrane</keyword>
<dbReference type="PANTHER" id="PTHR40079:SF4">
    <property type="entry name" value="GH26 DOMAIN-CONTAINING PROTEIN-RELATED"/>
    <property type="match status" value="1"/>
</dbReference>
<protein>
    <submittedName>
        <fullName evidence="8">Mannan endo-1,4-beta-mannosidase</fullName>
        <ecNumber evidence="8">3.2.1.78</ecNumber>
    </submittedName>
</protein>
<feature type="chain" id="PRO_5039448700" evidence="6">
    <location>
        <begin position="20"/>
        <end position="245"/>
    </location>
</feature>
<dbReference type="PANTHER" id="PTHR40079">
    <property type="entry name" value="MANNAN ENDO-1,4-BETA-MANNOSIDASE E-RELATED"/>
    <property type="match status" value="1"/>
</dbReference>
<evidence type="ECO:0000256" key="5">
    <source>
        <dbReference type="SAM" id="Phobius"/>
    </source>
</evidence>
<dbReference type="EC" id="3.2.1.78" evidence="8"/>
<name>A0A087AII0_9BIFI</name>
<feature type="transmembrane region" description="Helical" evidence="5">
    <location>
        <begin position="220"/>
        <end position="240"/>
    </location>
</feature>
<organism evidence="8 9">
    <name type="scientific">Bifidobacterium cuniculi</name>
    <dbReference type="NCBI Taxonomy" id="1688"/>
    <lineage>
        <taxon>Bacteria</taxon>
        <taxon>Bacillati</taxon>
        <taxon>Actinomycetota</taxon>
        <taxon>Actinomycetes</taxon>
        <taxon>Bifidobacteriales</taxon>
        <taxon>Bifidobacteriaceae</taxon>
        <taxon>Bifidobacterium</taxon>
    </lineage>
</organism>
<feature type="signal peptide" evidence="6">
    <location>
        <begin position="1"/>
        <end position="19"/>
    </location>
</feature>
<dbReference type="Gene3D" id="3.20.20.80">
    <property type="entry name" value="Glycosidases"/>
    <property type="match status" value="1"/>
</dbReference>
<keyword evidence="3 8" id="KW-0326">Glycosidase</keyword>
<dbReference type="Proteomes" id="UP000029067">
    <property type="component" value="Unassembled WGS sequence"/>
</dbReference>
<dbReference type="eggNOG" id="COG4124">
    <property type="taxonomic scope" value="Bacteria"/>
</dbReference>
<evidence type="ECO:0000256" key="3">
    <source>
        <dbReference type="ARBA" id="ARBA00023295"/>
    </source>
</evidence>